<proteinExistence type="predicted"/>
<organism evidence="1 2">
    <name type="scientific">Nostoc flagelliforme CCNUN1</name>
    <dbReference type="NCBI Taxonomy" id="2038116"/>
    <lineage>
        <taxon>Bacteria</taxon>
        <taxon>Bacillati</taxon>
        <taxon>Cyanobacteriota</taxon>
        <taxon>Cyanophyceae</taxon>
        <taxon>Nostocales</taxon>
        <taxon>Nostocaceae</taxon>
        <taxon>Nostoc</taxon>
    </lineage>
</organism>
<keyword evidence="2" id="KW-1185">Reference proteome</keyword>
<evidence type="ECO:0000313" key="2">
    <source>
        <dbReference type="Proteomes" id="UP000232003"/>
    </source>
</evidence>
<dbReference type="OrthoDB" id="513405at2"/>
<name>A0A2K8SLS0_9NOSO</name>
<dbReference type="KEGG" id="nfl:COO91_02338"/>
<evidence type="ECO:0008006" key="3">
    <source>
        <dbReference type="Google" id="ProtNLM"/>
    </source>
</evidence>
<evidence type="ECO:0000313" key="1">
    <source>
        <dbReference type="EMBL" id="AUB36426.1"/>
    </source>
</evidence>
<sequence>MSLLTDALDRVLNWFQDHEDLEFAHFESLELGLTYEEIEEKVTDLLPFRLPKEVYELYQWGNGACIGEERYARFFKNYIFLSL</sequence>
<reference evidence="1 2" key="1">
    <citation type="submission" date="2017-11" db="EMBL/GenBank/DDBJ databases">
        <title>Complete genome of a free-living desiccation-tolerant cyanobacterium and its photosynthetic adaptation to extreme terrestrial habitat.</title>
        <authorList>
            <person name="Shang J."/>
        </authorList>
    </citation>
    <scope>NUCLEOTIDE SEQUENCE [LARGE SCALE GENOMIC DNA]</scope>
    <source>
        <strain evidence="1 2">CCNUN1</strain>
    </source>
</reference>
<dbReference type="EMBL" id="CP024785">
    <property type="protein sequence ID" value="AUB36426.1"/>
    <property type="molecule type" value="Genomic_DNA"/>
</dbReference>
<dbReference type="Proteomes" id="UP000232003">
    <property type="component" value="Chromosome"/>
</dbReference>
<dbReference type="AlphaFoldDB" id="A0A2K8SLS0"/>
<accession>A0A2K8SLS0</accession>
<gene>
    <name evidence="1" type="ORF">COO91_02338</name>
</gene>
<dbReference type="RefSeq" id="WP_100898364.1">
    <property type="nucleotide sequence ID" value="NZ_CAWNNC010000001.1"/>
</dbReference>
<protein>
    <recommendedName>
        <fullName evidence="3">Knr4/Smi1-like domain-containing protein</fullName>
    </recommendedName>
</protein>